<evidence type="ECO:0008006" key="3">
    <source>
        <dbReference type="Google" id="ProtNLM"/>
    </source>
</evidence>
<reference evidence="1 2" key="1">
    <citation type="submission" date="2016-11" db="EMBL/GenBank/DDBJ databases">
        <authorList>
            <person name="Jaros S."/>
            <person name="Januszkiewicz K."/>
            <person name="Wedrychowicz H."/>
        </authorList>
    </citation>
    <scope>NUCLEOTIDE SEQUENCE [LARGE SCALE GENOMIC DNA]</scope>
    <source>
        <strain evidence="1 2">KHT3</strain>
    </source>
</reference>
<organism evidence="1 2">
    <name type="scientific">Xylanibacter ruminicola</name>
    <name type="common">Prevotella ruminicola</name>
    <dbReference type="NCBI Taxonomy" id="839"/>
    <lineage>
        <taxon>Bacteria</taxon>
        <taxon>Pseudomonadati</taxon>
        <taxon>Bacteroidota</taxon>
        <taxon>Bacteroidia</taxon>
        <taxon>Bacteroidales</taxon>
        <taxon>Prevotellaceae</taxon>
        <taxon>Xylanibacter</taxon>
    </lineage>
</organism>
<evidence type="ECO:0000313" key="1">
    <source>
        <dbReference type="EMBL" id="SHK96095.1"/>
    </source>
</evidence>
<dbReference type="AlphaFoldDB" id="A0A1M6WRE9"/>
<dbReference type="Proteomes" id="UP000184130">
    <property type="component" value="Unassembled WGS sequence"/>
</dbReference>
<sequence>MGDSYKEGGDIMWFFKKKKQTGQDILIERIKAEQLDMQGLFSNINKRGEVEALFKELSKLSHPDKFEKDPKKKEIAQKLFTQIQSNRNNYTQLMELKTIVEVKLLND</sequence>
<dbReference type="EMBL" id="FRBD01000017">
    <property type="protein sequence ID" value="SHK96095.1"/>
    <property type="molecule type" value="Genomic_DNA"/>
</dbReference>
<evidence type="ECO:0000313" key="2">
    <source>
        <dbReference type="Proteomes" id="UP000184130"/>
    </source>
</evidence>
<gene>
    <name evidence="1" type="ORF">SAMN05216463_117103</name>
</gene>
<name>A0A1M6WRE9_XYLRU</name>
<accession>A0A1M6WRE9</accession>
<proteinExistence type="predicted"/>
<protein>
    <recommendedName>
        <fullName evidence="3">DnaJ domain-containing protein</fullName>
    </recommendedName>
</protein>